<name>A0A0G1W3G9_9BACT</name>
<dbReference type="Proteomes" id="UP000034588">
    <property type="component" value="Unassembled WGS sequence"/>
</dbReference>
<dbReference type="GO" id="GO:0008270">
    <property type="term" value="F:zinc ion binding"/>
    <property type="evidence" value="ECO:0007669"/>
    <property type="project" value="InterPro"/>
</dbReference>
<protein>
    <recommendedName>
        <fullName evidence="4">CCHC-type domain-containing protein</fullName>
    </recommendedName>
</protein>
<accession>A0A0G1W3G9</accession>
<dbReference type="SUPFAM" id="SSF57756">
    <property type="entry name" value="Retrovirus zinc finger-like domains"/>
    <property type="match status" value="1"/>
</dbReference>
<dbReference type="EMBL" id="LCQD01000002">
    <property type="protein sequence ID" value="KKW13311.1"/>
    <property type="molecule type" value="Genomic_DNA"/>
</dbReference>
<gene>
    <name evidence="2" type="ORF">UY48_C0002G0002</name>
</gene>
<dbReference type="GO" id="GO:0003676">
    <property type="term" value="F:nucleic acid binding"/>
    <property type="evidence" value="ECO:0007669"/>
    <property type="project" value="InterPro"/>
</dbReference>
<evidence type="ECO:0000256" key="1">
    <source>
        <dbReference type="SAM" id="MobiDB-lite"/>
    </source>
</evidence>
<dbReference type="InterPro" id="IPR036875">
    <property type="entry name" value="Znf_CCHC_sf"/>
</dbReference>
<proteinExistence type="predicted"/>
<feature type="compositionally biased region" description="Basic and acidic residues" evidence="1">
    <location>
        <begin position="63"/>
        <end position="92"/>
    </location>
</feature>
<sequence length="92" mass="10346">MPEPSPRVKRLREAQAQHQALGGYCMRCKTHGHTSPTCPHRKAGKAEQPTLPHHGGYPVRELPPLERDEQGQERDAEEAPAKAEIRGRHGWL</sequence>
<reference evidence="2 3" key="1">
    <citation type="journal article" date="2015" name="Nature">
        <title>rRNA introns, odd ribosomes, and small enigmatic genomes across a large radiation of phyla.</title>
        <authorList>
            <person name="Brown C.T."/>
            <person name="Hug L.A."/>
            <person name="Thomas B.C."/>
            <person name="Sharon I."/>
            <person name="Castelle C.J."/>
            <person name="Singh A."/>
            <person name="Wilkins M.J."/>
            <person name="Williams K.H."/>
            <person name="Banfield J.F."/>
        </authorList>
    </citation>
    <scope>NUCLEOTIDE SEQUENCE [LARGE SCALE GENOMIC DNA]</scope>
</reference>
<organism evidence="2 3">
    <name type="scientific">Candidatus Gottesmanbacteria bacterium GW2011_GWB1_49_7</name>
    <dbReference type="NCBI Taxonomy" id="1618448"/>
    <lineage>
        <taxon>Bacteria</taxon>
        <taxon>Candidatus Gottesmaniibacteriota</taxon>
    </lineage>
</organism>
<feature type="region of interest" description="Disordered" evidence="1">
    <location>
        <begin position="31"/>
        <end position="92"/>
    </location>
</feature>
<evidence type="ECO:0008006" key="4">
    <source>
        <dbReference type="Google" id="ProtNLM"/>
    </source>
</evidence>
<dbReference type="AlphaFoldDB" id="A0A0G1W3G9"/>
<evidence type="ECO:0000313" key="2">
    <source>
        <dbReference type="EMBL" id="KKW13311.1"/>
    </source>
</evidence>
<comment type="caution">
    <text evidence="2">The sequence shown here is derived from an EMBL/GenBank/DDBJ whole genome shotgun (WGS) entry which is preliminary data.</text>
</comment>
<evidence type="ECO:0000313" key="3">
    <source>
        <dbReference type="Proteomes" id="UP000034588"/>
    </source>
</evidence>